<dbReference type="InterPro" id="IPR036250">
    <property type="entry name" value="AcylCo_DH-like_C"/>
</dbReference>
<evidence type="ECO:0000259" key="8">
    <source>
        <dbReference type="Pfam" id="PF02770"/>
    </source>
</evidence>
<dbReference type="PANTHER" id="PTHR43292:SF4">
    <property type="entry name" value="ACYL-COA DEHYDROGENASE FADE34"/>
    <property type="match status" value="1"/>
</dbReference>
<dbReference type="SUPFAM" id="SSF56645">
    <property type="entry name" value="Acyl-CoA dehydrogenase NM domain-like"/>
    <property type="match status" value="1"/>
</dbReference>
<dbReference type="Proteomes" id="UP000470384">
    <property type="component" value="Unassembled WGS sequence"/>
</dbReference>
<dbReference type="GO" id="GO:0050660">
    <property type="term" value="F:flavin adenine dinucleotide binding"/>
    <property type="evidence" value="ECO:0007669"/>
    <property type="project" value="InterPro"/>
</dbReference>
<dbReference type="InterPro" id="IPR013786">
    <property type="entry name" value="AcylCoA_DH/ox_N"/>
</dbReference>
<dbReference type="Gene3D" id="1.10.540.10">
    <property type="entry name" value="Acyl-CoA dehydrogenase/oxidase, N-terminal domain"/>
    <property type="match status" value="1"/>
</dbReference>
<feature type="domain" description="Acyl-CoA dehydrogenase/oxidase N-terminal" evidence="9">
    <location>
        <begin position="45"/>
        <end position="127"/>
    </location>
</feature>
<evidence type="ECO:0000256" key="3">
    <source>
        <dbReference type="ARBA" id="ARBA00022630"/>
    </source>
</evidence>
<keyword evidence="11" id="KW-1185">Reference proteome</keyword>
<evidence type="ECO:0000256" key="1">
    <source>
        <dbReference type="ARBA" id="ARBA00001974"/>
    </source>
</evidence>
<dbReference type="Pfam" id="PF02770">
    <property type="entry name" value="Acyl-CoA_dh_M"/>
    <property type="match status" value="1"/>
</dbReference>
<dbReference type="InterPro" id="IPR006091">
    <property type="entry name" value="Acyl-CoA_Oxase/DH_mid-dom"/>
</dbReference>
<comment type="cofactor">
    <cofactor evidence="1 6">
        <name>FAD</name>
        <dbReference type="ChEBI" id="CHEBI:57692"/>
    </cofactor>
</comment>
<evidence type="ECO:0000256" key="4">
    <source>
        <dbReference type="ARBA" id="ARBA00022827"/>
    </source>
</evidence>
<dbReference type="OrthoDB" id="9775090at2"/>
<feature type="domain" description="Acyl-CoA oxidase/dehydrogenase middle" evidence="8">
    <location>
        <begin position="131"/>
        <end position="225"/>
    </location>
</feature>
<sequence length="411" mass="44655">MDFNDTPEEAAFRKECYDWLSANAKLKADVSEKRSGGNLSVDEHVARAKEWQAKKAEAGFAQITWPKEWGGRGGTPIQSVIYSQEEAKFAVPGGVFEIGLGMCVPTVMTYADADTCKRFVGPALRGEEIWCQLFSEPAAGSDVAGIRTKAEKDGDEWVINGQKVWTSGAHFSDFGIIITRTDPNVPKHKGLTMFWIDMKAPGVDVRPIKQISGDANFNEVFFTDVRVKDSQRLGEVGEGWKSAITTLMNERLAVGGGAGAGDYGELLDLARSTEMEEGPAIANPVVRERIADWYVESQGLKMNRFRTITALSKGTAPGPEASIGKIVSAPKMQDLAAFAMDLEDMGGIITDREIAPLNGGFQAQWLGAAGYRIAGGTDEILRNIVAERVLGMPQDVRVDKDVAFNDLPKGK</sequence>
<organism evidence="10 11">
    <name type="scientific">Pyruvatibacter mobilis</name>
    <dbReference type="NCBI Taxonomy" id="1712261"/>
    <lineage>
        <taxon>Bacteria</taxon>
        <taxon>Pseudomonadati</taxon>
        <taxon>Pseudomonadota</taxon>
        <taxon>Alphaproteobacteria</taxon>
        <taxon>Hyphomicrobiales</taxon>
        <taxon>Parvibaculaceae</taxon>
        <taxon>Pyruvatibacter</taxon>
    </lineage>
</organism>
<evidence type="ECO:0000256" key="5">
    <source>
        <dbReference type="ARBA" id="ARBA00023002"/>
    </source>
</evidence>
<dbReference type="Pfam" id="PF02771">
    <property type="entry name" value="Acyl-CoA_dh_N"/>
    <property type="match status" value="1"/>
</dbReference>
<dbReference type="GO" id="GO:0005886">
    <property type="term" value="C:plasma membrane"/>
    <property type="evidence" value="ECO:0007669"/>
    <property type="project" value="TreeGrafter"/>
</dbReference>
<dbReference type="InterPro" id="IPR009100">
    <property type="entry name" value="AcylCoA_DH/oxidase_NM_dom_sf"/>
</dbReference>
<dbReference type="GO" id="GO:0016627">
    <property type="term" value="F:oxidoreductase activity, acting on the CH-CH group of donors"/>
    <property type="evidence" value="ECO:0007669"/>
    <property type="project" value="InterPro"/>
</dbReference>
<dbReference type="Pfam" id="PF00441">
    <property type="entry name" value="Acyl-CoA_dh_1"/>
    <property type="match status" value="1"/>
</dbReference>
<keyword evidence="5 6" id="KW-0560">Oxidoreductase</keyword>
<protein>
    <submittedName>
        <fullName evidence="10">Acyl-CoA dehydrogenase</fullName>
    </submittedName>
</protein>
<keyword evidence="4 6" id="KW-0274">FAD</keyword>
<evidence type="ECO:0000313" key="11">
    <source>
        <dbReference type="Proteomes" id="UP000470384"/>
    </source>
</evidence>
<dbReference type="Gene3D" id="2.40.110.10">
    <property type="entry name" value="Butyryl-CoA Dehydrogenase, subunit A, domain 2"/>
    <property type="match status" value="1"/>
</dbReference>
<dbReference type="EMBL" id="WXYQ01000005">
    <property type="protein sequence ID" value="NBG95418.1"/>
    <property type="molecule type" value="Genomic_DNA"/>
</dbReference>
<evidence type="ECO:0000259" key="7">
    <source>
        <dbReference type="Pfam" id="PF00441"/>
    </source>
</evidence>
<evidence type="ECO:0000256" key="2">
    <source>
        <dbReference type="ARBA" id="ARBA00009347"/>
    </source>
</evidence>
<dbReference type="GeneID" id="300655118"/>
<comment type="similarity">
    <text evidence="2 6">Belongs to the acyl-CoA dehydrogenase family.</text>
</comment>
<accession>A0A845QAV2</accession>
<feature type="domain" description="Acyl-CoA dehydrogenase/oxidase C-terminal" evidence="7">
    <location>
        <begin position="237"/>
        <end position="390"/>
    </location>
</feature>
<name>A0A845QAV2_9HYPH</name>
<dbReference type="PANTHER" id="PTHR43292">
    <property type="entry name" value="ACYL-COA DEHYDROGENASE"/>
    <property type="match status" value="1"/>
</dbReference>
<dbReference type="InterPro" id="IPR046373">
    <property type="entry name" value="Acyl-CoA_Oxase/DH_mid-dom_sf"/>
</dbReference>
<evidence type="ECO:0000313" key="10">
    <source>
        <dbReference type="EMBL" id="NBG95418.1"/>
    </source>
</evidence>
<dbReference type="InterPro" id="IPR037069">
    <property type="entry name" value="AcylCoA_DH/ox_N_sf"/>
</dbReference>
<dbReference type="FunFam" id="2.40.110.10:FF:000011">
    <property type="entry name" value="Acyl-CoA dehydrogenase FadE34"/>
    <property type="match status" value="1"/>
</dbReference>
<comment type="caution">
    <text evidence="10">The sequence shown here is derived from an EMBL/GenBank/DDBJ whole genome shotgun (WGS) entry which is preliminary data.</text>
</comment>
<dbReference type="RefSeq" id="WP_027839131.1">
    <property type="nucleotide sequence ID" value="NZ_BMHN01000001.1"/>
</dbReference>
<keyword evidence="3 6" id="KW-0285">Flavoprotein</keyword>
<dbReference type="InterPro" id="IPR052161">
    <property type="entry name" value="Mycobact_Acyl-CoA_DH"/>
</dbReference>
<gene>
    <name evidence="10" type="ORF">GTQ45_06695</name>
</gene>
<dbReference type="SUPFAM" id="SSF47203">
    <property type="entry name" value="Acyl-CoA dehydrogenase C-terminal domain-like"/>
    <property type="match status" value="1"/>
</dbReference>
<evidence type="ECO:0000256" key="6">
    <source>
        <dbReference type="RuleBase" id="RU362125"/>
    </source>
</evidence>
<proteinExistence type="inferred from homology"/>
<dbReference type="AlphaFoldDB" id="A0A845QAV2"/>
<dbReference type="Gene3D" id="1.20.140.10">
    <property type="entry name" value="Butyryl-CoA Dehydrogenase, subunit A, domain 3"/>
    <property type="match status" value="1"/>
</dbReference>
<dbReference type="InterPro" id="IPR009075">
    <property type="entry name" value="AcylCo_DH/oxidase_C"/>
</dbReference>
<reference evidence="10 11" key="1">
    <citation type="journal article" date="2016" name="Int. J. Syst. Evol. Microbiol.">
        <title>Pyruvatibacter mobilis gen. nov., sp. nov., a marine bacterium from the culture broth of Picochlorum sp. 122.</title>
        <authorList>
            <person name="Wang G."/>
            <person name="Tang M."/>
            <person name="Wu H."/>
            <person name="Dai S."/>
            <person name="Li T."/>
            <person name="Chen C."/>
            <person name="He H."/>
            <person name="Fan J."/>
            <person name="Xiang W."/>
            <person name="Li X."/>
        </authorList>
    </citation>
    <scope>NUCLEOTIDE SEQUENCE [LARGE SCALE GENOMIC DNA]</scope>
    <source>
        <strain evidence="10 11">GYP-11</strain>
    </source>
</reference>
<evidence type="ECO:0000259" key="9">
    <source>
        <dbReference type="Pfam" id="PF02771"/>
    </source>
</evidence>